<gene>
    <name evidence="1" type="ORF">KPL78_19335</name>
</gene>
<sequence>MSEVKLKPLVAWAAFMRGGQAIAWTIRMTRKDCISAATAESRGRYTWDQLRKRGWRAAKVRITEIEGGSDGKE</sequence>
<proteinExistence type="predicted"/>
<dbReference type="EMBL" id="JAHYBZ010000007">
    <property type="protein sequence ID" value="MBW6400023.1"/>
    <property type="molecule type" value="Genomic_DNA"/>
</dbReference>
<protein>
    <submittedName>
        <fullName evidence="1">Uncharacterized protein</fullName>
    </submittedName>
</protein>
<accession>A0ABS7ACK7</accession>
<evidence type="ECO:0000313" key="1">
    <source>
        <dbReference type="EMBL" id="MBW6400023.1"/>
    </source>
</evidence>
<name>A0ABS7ACK7_9PROT</name>
<keyword evidence="2" id="KW-1185">Reference proteome</keyword>
<organism evidence="1 2">
    <name type="scientific">Roseomonas alba</name>
    <dbReference type="NCBI Taxonomy" id="2846776"/>
    <lineage>
        <taxon>Bacteria</taxon>
        <taxon>Pseudomonadati</taxon>
        <taxon>Pseudomonadota</taxon>
        <taxon>Alphaproteobacteria</taxon>
        <taxon>Acetobacterales</taxon>
        <taxon>Roseomonadaceae</taxon>
        <taxon>Roseomonas</taxon>
    </lineage>
</organism>
<comment type="caution">
    <text evidence="1">The sequence shown here is derived from an EMBL/GenBank/DDBJ whole genome shotgun (WGS) entry which is preliminary data.</text>
</comment>
<dbReference type="Proteomes" id="UP001196565">
    <property type="component" value="Unassembled WGS sequence"/>
</dbReference>
<dbReference type="RefSeq" id="WP_219764638.1">
    <property type="nucleotide sequence ID" value="NZ_JAHYBZ010000007.1"/>
</dbReference>
<evidence type="ECO:0000313" key="2">
    <source>
        <dbReference type="Proteomes" id="UP001196565"/>
    </source>
</evidence>
<reference evidence="1 2" key="1">
    <citation type="submission" date="2021-07" db="EMBL/GenBank/DDBJ databases">
        <authorList>
            <person name="So Y."/>
        </authorList>
    </citation>
    <scope>NUCLEOTIDE SEQUENCE [LARGE SCALE GENOMIC DNA]</scope>
    <source>
        <strain evidence="1 2">HJA6</strain>
    </source>
</reference>